<accession>A0A1I8PLA0</accession>
<feature type="region of interest" description="Disordered" evidence="7">
    <location>
        <begin position="403"/>
        <end position="468"/>
    </location>
</feature>
<feature type="compositionally biased region" description="Polar residues" evidence="7">
    <location>
        <begin position="199"/>
        <end position="212"/>
    </location>
</feature>
<keyword evidence="6" id="KW-0175">Coiled coil</keyword>
<keyword evidence="5" id="KW-0539">Nucleus</keyword>
<keyword evidence="3" id="KW-0677">Repeat</keyword>
<dbReference type="Proteomes" id="UP000095300">
    <property type="component" value="Unassembled WGS sequence"/>
</dbReference>
<gene>
    <name evidence="8" type="primary">106095473</name>
</gene>
<dbReference type="VEuPathDB" id="VectorBase:SCAU009140"/>
<feature type="compositionally biased region" description="Acidic residues" evidence="7">
    <location>
        <begin position="107"/>
        <end position="121"/>
    </location>
</feature>
<dbReference type="GO" id="GO:0042393">
    <property type="term" value="F:histone binding"/>
    <property type="evidence" value="ECO:0007669"/>
    <property type="project" value="TreeGrafter"/>
</dbReference>
<feature type="region of interest" description="Disordered" evidence="7">
    <location>
        <begin position="107"/>
        <end position="241"/>
    </location>
</feature>
<feature type="compositionally biased region" description="Basic and acidic residues" evidence="7">
    <location>
        <begin position="188"/>
        <end position="198"/>
    </location>
</feature>
<dbReference type="GO" id="GO:0006335">
    <property type="term" value="P:DNA replication-dependent chromatin assembly"/>
    <property type="evidence" value="ECO:0007669"/>
    <property type="project" value="TreeGrafter"/>
</dbReference>
<dbReference type="SMART" id="SM00028">
    <property type="entry name" value="TPR"/>
    <property type="match status" value="2"/>
</dbReference>
<comment type="similarity">
    <text evidence="2">Belongs to the NASP family.</text>
</comment>
<evidence type="ECO:0000256" key="6">
    <source>
        <dbReference type="SAM" id="Coils"/>
    </source>
</evidence>
<dbReference type="PANTHER" id="PTHR15081">
    <property type="entry name" value="NUCLEAR AUTOANTIGENIC SPERM PROTEIN NASP -RELATED"/>
    <property type="match status" value="1"/>
</dbReference>
<dbReference type="OrthoDB" id="5587616at2759"/>
<dbReference type="InterPro" id="IPR011990">
    <property type="entry name" value="TPR-like_helical_dom_sf"/>
</dbReference>
<keyword evidence="4" id="KW-0802">TPR repeat</keyword>
<protein>
    <submittedName>
        <fullName evidence="8">Uncharacterized protein</fullName>
    </submittedName>
</protein>
<dbReference type="InterPro" id="IPR019734">
    <property type="entry name" value="TPR_rpt"/>
</dbReference>
<keyword evidence="9" id="KW-1185">Reference proteome</keyword>
<feature type="compositionally biased region" description="Acidic residues" evidence="7">
    <location>
        <begin position="226"/>
        <end position="238"/>
    </location>
</feature>
<feature type="coiled-coil region" evidence="6">
    <location>
        <begin position="355"/>
        <end position="385"/>
    </location>
</feature>
<feature type="compositionally biased region" description="Basic and acidic residues" evidence="7">
    <location>
        <begin position="155"/>
        <end position="180"/>
    </location>
</feature>
<dbReference type="SUPFAM" id="SSF48452">
    <property type="entry name" value="TPR-like"/>
    <property type="match status" value="1"/>
</dbReference>
<sequence>MSADEKTTAPAAATTSDETTTENLSSEAVVERERSEKILKAKELYSHGSRNFLVKSYAEAADELSQVCALYGELHGELSDELGMPYLLYAKSLIALALDENKVIDVPDEEDDDDEEDEEGAEAASENGEKTATNGTKMETIKEDGVDSTATEESEVTKPDSKSDAKSEESTPMETDKPAEESQVSSTDEQKATVEEGKSQNGKATNGTSSGIVNDDEKPSTSNGEPGDDAADEEEENEAASNLQLAWEILELAAKIFTRQGEAGRSNLAEVHTELGNIEFENNVLDSAREDYQKALGIYQELPTNYRRAMAEIHYKIGLSYLMQQLNKEGAGSLKEACKLIAGEIDEMKAKADLTDKDKNNIQDMEETKQEIEAKIVEIEETQAQNIAEVRAALDSYIKPMSSGDVDAGSSKTAAAFDASSTTSASTVAITSSSKPTDISHLIKRKKPEEGTSEAEAAACSPAKRPAV</sequence>
<dbReference type="PANTHER" id="PTHR15081:SF1">
    <property type="entry name" value="NUCLEAR AUTOANTIGENIC SPERM PROTEIN"/>
    <property type="match status" value="1"/>
</dbReference>
<feature type="compositionally biased region" description="Low complexity" evidence="7">
    <location>
        <begin position="8"/>
        <end position="28"/>
    </location>
</feature>
<comment type="subcellular location">
    <subcellularLocation>
        <location evidence="1">Nucleus</location>
    </subcellularLocation>
</comment>
<dbReference type="GO" id="GO:0005654">
    <property type="term" value="C:nucleoplasm"/>
    <property type="evidence" value="ECO:0007669"/>
    <property type="project" value="TreeGrafter"/>
</dbReference>
<evidence type="ECO:0000256" key="7">
    <source>
        <dbReference type="SAM" id="MobiDB-lite"/>
    </source>
</evidence>
<evidence type="ECO:0000313" key="9">
    <source>
        <dbReference type="Proteomes" id="UP000095300"/>
    </source>
</evidence>
<evidence type="ECO:0000256" key="5">
    <source>
        <dbReference type="ARBA" id="ARBA00023242"/>
    </source>
</evidence>
<evidence type="ECO:0000256" key="3">
    <source>
        <dbReference type="ARBA" id="ARBA00022737"/>
    </source>
</evidence>
<dbReference type="InterPro" id="IPR051730">
    <property type="entry name" value="NASP-like"/>
</dbReference>
<dbReference type="EnsemblMetazoa" id="SCAU009140-RA">
    <property type="protein sequence ID" value="SCAU009140-PA"/>
    <property type="gene ID" value="SCAU009140"/>
</dbReference>
<evidence type="ECO:0000313" key="8">
    <source>
        <dbReference type="EnsemblMetazoa" id="SCAU009140-PA"/>
    </source>
</evidence>
<evidence type="ECO:0000256" key="2">
    <source>
        <dbReference type="ARBA" id="ARBA00008402"/>
    </source>
</evidence>
<name>A0A1I8PLA0_STOCA</name>
<evidence type="ECO:0000256" key="4">
    <source>
        <dbReference type="ARBA" id="ARBA00022803"/>
    </source>
</evidence>
<proteinExistence type="inferred from homology"/>
<dbReference type="AlphaFoldDB" id="A0A1I8PLA0"/>
<organism evidence="8 9">
    <name type="scientific">Stomoxys calcitrans</name>
    <name type="common">Stable fly</name>
    <name type="synonym">Conops calcitrans</name>
    <dbReference type="NCBI Taxonomy" id="35570"/>
    <lineage>
        <taxon>Eukaryota</taxon>
        <taxon>Metazoa</taxon>
        <taxon>Ecdysozoa</taxon>
        <taxon>Arthropoda</taxon>
        <taxon>Hexapoda</taxon>
        <taxon>Insecta</taxon>
        <taxon>Pterygota</taxon>
        <taxon>Neoptera</taxon>
        <taxon>Endopterygota</taxon>
        <taxon>Diptera</taxon>
        <taxon>Brachycera</taxon>
        <taxon>Muscomorpha</taxon>
        <taxon>Muscoidea</taxon>
        <taxon>Muscidae</taxon>
        <taxon>Stomoxys</taxon>
    </lineage>
</organism>
<feature type="region of interest" description="Disordered" evidence="7">
    <location>
        <begin position="1"/>
        <end position="32"/>
    </location>
</feature>
<reference evidence="8" key="1">
    <citation type="submission" date="2020-05" db="UniProtKB">
        <authorList>
            <consortium name="EnsemblMetazoa"/>
        </authorList>
    </citation>
    <scope>IDENTIFICATION</scope>
    <source>
        <strain evidence="8">USDA</strain>
    </source>
</reference>
<dbReference type="STRING" id="35570.A0A1I8PLA0"/>
<dbReference type="Gene3D" id="1.25.40.10">
    <property type="entry name" value="Tetratricopeptide repeat domain"/>
    <property type="match status" value="1"/>
</dbReference>
<dbReference type="GO" id="GO:0034080">
    <property type="term" value="P:CENP-A containing chromatin assembly"/>
    <property type="evidence" value="ECO:0007669"/>
    <property type="project" value="TreeGrafter"/>
</dbReference>
<evidence type="ECO:0000256" key="1">
    <source>
        <dbReference type="ARBA" id="ARBA00004123"/>
    </source>
</evidence>
<feature type="compositionally biased region" description="Low complexity" evidence="7">
    <location>
        <begin position="410"/>
        <end position="434"/>
    </location>
</feature>